<proteinExistence type="predicted"/>
<comment type="caution">
    <text evidence="3">The sequence shown here is derived from an EMBL/GenBank/DDBJ whole genome shotgun (WGS) entry which is preliminary data.</text>
</comment>
<evidence type="ECO:0008006" key="5">
    <source>
        <dbReference type="Google" id="ProtNLM"/>
    </source>
</evidence>
<feature type="compositionally biased region" description="Low complexity" evidence="1">
    <location>
        <begin position="14"/>
        <end position="28"/>
    </location>
</feature>
<feature type="transmembrane region" description="Helical" evidence="2">
    <location>
        <begin position="78"/>
        <end position="97"/>
    </location>
</feature>
<accession>A0ABW2C558</accession>
<evidence type="ECO:0000313" key="3">
    <source>
        <dbReference type="EMBL" id="MFC6870476.1"/>
    </source>
</evidence>
<protein>
    <recommendedName>
        <fullName evidence="5">ATP synthase protein I</fullName>
    </recommendedName>
</protein>
<dbReference type="EMBL" id="JBHSXX010000001">
    <property type="protein sequence ID" value="MFC6870476.1"/>
    <property type="molecule type" value="Genomic_DNA"/>
</dbReference>
<dbReference type="RefSeq" id="WP_345401755.1">
    <property type="nucleotide sequence ID" value="NZ_BAABLA010000107.1"/>
</dbReference>
<sequence>MTDAGSDNTDAIETPEGTETPKTGTAGASANTAEPENPHGAVVRTLADTMLRTALPVTAVTIVIAAVVATVLNGTAGLWGALVGGVVALASSLATFVMMKQSADLPVMFVMAVALGGYVFKILALLVVMMLLREVDALHTLSLALTVLAAVMVWAGAEVVAFKRTKIPTIIPNSQ</sequence>
<keyword evidence="2" id="KW-0812">Transmembrane</keyword>
<feature type="transmembrane region" description="Helical" evidence="2">
    <location>
        <begin position="138"/>
        <end position="157"/>
    </location>
</feature>
<organism evidence="3 4">
    <name type="scientific">Haloechinothrix salitolerans</name>
    <dbReference type="NCBI Taxonomy" id="926830"/>
    <lineage>
        <taxon>Bacteria</taxon>
        <taxon>Bacillati</taxon>
        <taxon>Actinomycetota</taxon>
        <taxon>Actinomycetes</taxon>
        <taxon>Pseudonocardiales</taxon>
        <taxon>Pseudonocardiaceae</taxon>
        <taxon>Haloechinothrix</taxon>
    </lineage>
</organism>
<feature type="region of interest" description="Disordered" evidence="1">
    <location>
        <begin position="1"/>
        <end position="39"/>
    </location>
</feature>
<keyword evidence="4" id="KW-1185">Reference proteome</keyword>
<keyword evidence="2" id="KW-0472">Membrane</keyword>
<feature type="compositionally biased region" description="Polar residues" evidence="1">
    <location>
        <begin position="1"/>
        <end position="11"/>
    </location>
</feature>
<reference evidence="4" key="1">
    <citation type="journal article" date="2019" name="Int. J. Syst. Evol. Microbiol.">
        <title>The Global Catalogue of Microorganisms (GCM) 10K type strain sequencing project: providing services to taxonomists for standard genome sequencing and annotation.</title>
        <authorList>
            <consortium name="The Broad Institute Genomics Platform"/>
            <consortium name="The Broad Institute Genome Sequencing Center for Infectious Disease"/>
            <person name="Wu L."/>
            <person name="Ma J."/>
        </authorList>
    </citation>
    <scope>NUCLEOTIDE SEQUENCE [LARGE SCALE GENOMIC DNA]</scope>
    <source>
        <strain evidence="4">KCTC 32255</strain>
    </source>
</reference>
<evidence type="ECO:0000313" key="4">
    <source>
        <dbReference type="Proteomes" id="UP001596337"/>
    </source>
</evidence>
<gene>
    <name evidence="3" type="ORF">ACFQGD_25405</name>
</gene>
<evidence type="ECO:0000256" key="1">
    <source>
        <dbReference type="SAM" id="MobiDB-lite"/>
    </source>
</evidence>
<name>A0ABW2C558_9PSEU</name>
<keyword evidence="2" id="KW-1133">Transmembrane helix</keyword>
<feature type="transmembrane region" description="Helical" evidence="2">
    <location>
        <begin position="109"/>
        <end position="132"/>
    </location>
</feature>
<feature type="transmembrane region" description="Helical" evidence="2">
    <location>
        <begin position="54"/>
        <end position="72"/>
    </location>
</feature>
<dbReference type="Proteomes" id="UP001596337">
    <property type="component" value="Unassembled WGS sequence"/>
</dbReference>
<evidence type="ECO:0000256" key="2">
    <source>
        <dbReference type="SAM" id="Phobius"/>
    </source>
</evidence>